<gene>
    <name evidence="2" type="ORF">F5X68DRAFT_145871</name>
</gene>
<dbReference type="Gene3D" id="3.40.250.10">
    <property type="entry name" value="Rhodanese-like domain"/>
    <property type="match status" value="1"/>
</dbReference>
<comment type="caution">
    <text evidence="2">The sequence shown here is derived from an EMBL/GenBank/DDBJ whole genome shotgun (WGS) entry which is preliminary data.</text>
</comment>
<dbReference type="PROSITE" id="PS50206">
    <property type="entry name" value="RHODANESE_3"/>
    <property type="match status" value="1"/>
</dbReference>
<protein>
    <submittedName>
        <fullName evidence="2">Arsenate reductase</fullName>
    </submittedName>
</protein>
<dbReference type="PANTHER" id="PTHR10828:SF50">
    <property type="entry name" value="REDUCTASE (ARC2), PUTATIVE (AFU_ORTHOLOGUE AFUA_6G13400)-RELATED"/>
    <property type="match status" value="1"/>
</dbReference>
<dbReference type="AlphaFoldDB" id="A0A9P8UUU3"/>
<dbReference type="InterPro" id="IPR001763">
    <property type="entry name" value="Rhodanese-like_dom"/>
</dbReference>
<name>A0A9P8UUU3_9PEZI</name>
<accession>A0A9P8UUU3</accession>
<organism evidence="2 3">
    <name type="scientific">Plectosphaerella plurivora</name>
    <dbReference type="NCBI Taxonomy" id="936078"/>
    <lineage>
        <taxon>Eukaryota</taxon>
        <taxon>Fungi</taxon>
        <taxon>Dikarya</taxon>
        <taxon>Ascomycota</taxon>
        <taxon>Pezizomycotina</taxon>
        <taxon>Sordariomycetes</taxon>
        <taxon>Hypocreomycetidae</taxon>
        <taxon>Glomerellales</taxon>
        <taxon>Plectosphaerellaceae</taxon>
        <taxon>Plectosphaerella</taxon>
    </lineage>
</organism>
<evidence type="ECO:0000259" key="1">
    <source>
        <dbReference type="PROSITE" id="PS50206"/>
    </source>
</evidence>
<dbReference type="GO" id="GO:0004725">
    <property type="term" value="F:protein tyrosine phosphatase activity"/>
    <property type="evidence" value="ECO:0007669"/>
    <property type="project" value="TreeGrafter"/>
</dbReference>
<dbReference type="InterPro" id="IPR036873">
    <property type="entry name" value="Rhodanese-like_dom_sf"/>
</dbReference>
<feature type="domain" description="Rhodanese" evidence="1">
    <location>
        <begin position="24"/>
        <end position="124"/>
    </location>
</feature>
<dbReference type="EMBL" id="JAGSXJ010000060">
    <property type="protein sequence ID" value="KAH6658793.1"/>
    <property type="molecule type" value="Genomic_DNA"/>
</dbReference>
<proteinExistence type="predicted"/>
<dbReference type="GO" id="GO:0005737">
    <property type="term" value="C:cytoplasm"/>
    <property type="evidence" value="ECO:0007669"/>
    <property type="project" value="TreeGrafter"/>
</dbReference>
<dbReference type="Proteomes" id="UP000770015">
    <property type="component" value="Unassembled WGS sequence"/>
</dbReference>
<dbReference type="SMART" id="SM00450">
    <property type="entry name" value="RHOD"/>
    <property type="match status" value="1"/>
</dbReference>
<dbReference type="PANTHER" id="PTHR10828">
    <property type="entry name" value="M-PHASE INDUCER PHOSPHATASE DUAL SPECIFICITY PHOSPHATASE CDC25"/>
    <property type="match status" value="1"/>
</dbReference>
<dbReference type="OrthoDB" id="8300214at2759"/>
<keyword evidence="3" id="KW-1185">Reference proteome</keyword>
<dbReference type="GO" id="GO:0005634">
    <property type="term" value="C:nucleus"/>
    <property type="evidence" value="ECO:0007669"/>
    <property type="project" value="TreeGrafter"/>
</dbReference>
<feature type="non-terminal residue" evidence="2">
    <location>
        <position position="149"/>
    </location>
</feature>
<reference evidence="2" key="1">
    <citation type="journal article" date="2021" name="Nat. Commun.">
        <title>Genetic determinants of endophytism in the Arabidopsis root mycobiome.</title>
        <authorList>
            <person name="Mesny F."/>
            <person name="Miyauchi S."/>
            <person name="Thiergart T."/>
            <person name="Pickel B."/>
            <person name="Atanasova L."/>
            <person name="Karlsson M."/>
            <person name="Huettel B."/>
            <person name="Barry K.W."/>
            <person name="Haridas S."/>
            <person name="Chen C."/>
            <person name="Bauer D."/>
            <person name="Andreopoulos W."/>
            <person name="Pangilinan J."/>
            <person name="LaButti K."/>
            <person name="Riley R."/>
            <person name="Lipzen A."/>
            <person name="Clum A."/>
            <person name="Drula E."/>
            <person name="Henrissat B."/>
            <person name="Kohler A."/>
            <person name="Grigoriev I.V."/>
            <person name="Martin F.M."/>
            <person name="Hacquard S."/>
        </authorList>
    </citation>
    <scope>NUCLEOTIDE SEQUENCE</scope>
    <source>
        <strain evidence="2">MPI-SDFR-AT-0117</strain>
    </source>
</reference>
<dbReference type="SUPFAM" id="SSF52821">
    <property type="entry name" value="Rhodanese/Cell cycle control phosphatase"/>
    <property type="match status" value="1"/>
</dbReference>
<sequence length="149" mass="16287">PSVQVPSQVSREQVLAWIKEGKEAGKNYLIVDVRRSDHTGGFIKGSLNLPIESLYPSLSTVYALAKAAGVTDVIWYCVTSRGRGNRAAAWFSDYLMSRNKTSIRSAALSEGILGFALAGEQYTQYIDEFVPEAWKAGDATRHTGQLSTV</sequence>
<evidence type="ECO:0000313" key="2">
    <source>
        <dbReference type="EMBL" id="KAH6658793.1"/>
    </source>
</evidence>
<evidence type="ECO:0000313" key="3">
    <source>
        <dbReference type="Proteomes" id="UP000770015"/>
    </source>
</evidence>